<evidence type="ECO:0000259" key="9">
    <source>
        <dbReference type="PROSITE" id="PS51032"/>
    </source>
</evidence>
<dbReference type="Proteomes" id="UP000298416">
    <property type="component" value="Unassembled WGS sequence"/>
</dbReference>
<dbReference type="GO" id="GO:0003700">
    <property type="term" value="F:DNA-binding transcription factor activity"/>
    <property type="evidence" value="ECO:0007669"/>
    <property type="project" value="InterPro"/>
</dbReference>
<dbReference type="CDD" id="cd00018">
    <property type="entry name" value="AP2"/>
    <property type="match status" value="1"/>
</dbReference>
<evidence type="ECO:0000256" key="3">
    <source>
        <dbReference type="ARBA" id="ARBA00023015"/>
    </source>
</evidence>
<evidence type="ECO:0000256" key="5">
    <source>
        <dbReference type="ARBA" id="ARBA00023163"/>
    </source>
</evidence>
<proteinExistence type="inferred from homology"/>
<organism evidence="10">
    <name type="scientific">Salvia splendens</name>
    <name type="common">Scarlet sage</name>
    <dbReference type="NCBI Taxonomy" id="180675"/>
    <lineage>
        <taxon>Eukaryota</taxon>
        <taxon>Viridiplantae</taxon>
        <taxon>Streptophyta</taxon>
        <taxon>Embryophyta</taxon>
        <taxon>Tracheophyta</taxon>
        <taxon>Spermatophyta</taxon>
        <taxon>Magnoliopsida</taxon>
        <taxon>eudicotyledons</taxon>
        <taxon>Gunneridae</taxon>
        <taxon>Pentapetalae</taxon>
        <taxon>asterids</taxon>
        <taxon>lamiids</taxon>
        <taxon>Lamiales</taxon>
        <taxon>Lamiaceae</taxon>
        <taxon>Nepetoideae</taxon>
        <taxon>Mentheae</taxon>
        <taxon>Salviinae</taxon>
        <taxon>Salvia</taxon>
        <taxon>Salvia subgen. Calosphace</taxon>
        <taxon>core Calosphace</taxon>
    </lineage>
</organism>
<dbReference type="GO" id="GO:0009873">
    <property type="term" value="P:ethylene-activated signaling pathway"/>
    <property type="evidence" value="ECO:0007669"/>
    <property type="project" value="UniProtKB-KW"/>
</dbReference>
<reference evidence="10" key="2">
    <citation type="submission" date="2020-08" db="EMBL/GenBank/DDBJ databases">
        <title>Plant Genome Project.</title>
        <authorList>
            <person name="Zhang R.-G."/>
        </authorList>
    </citation>
    <scope>NUCLEOTIDE SEQUENCE</scope>
    <source>
        <strain evidence="10">Huo1</strain>
        <tissue evidence="10">Leaf</tissue>
    </source>
</reference>
<comment type="subcellular location">
    <subcellularLocation>
        <location evidence="1">Nucleus</location>
    </subcellularLocation>
</comment>
<dbReference type="GO" id="GO:0005634">
    <property type="term" value="C:nucleus"/>
    <property type="evidence" value="ECO:0007669"/>
    <property type="project" value="UniProtKB-SubCell"/>
</dbReference>
<keyword evidence="11" id="KW-1185">Reference proteome</keyword>
<keyword evidence="3" id="KW-0805">Transcription regulation</keyword>
<dbReference type="PANTHER" id="PTHR31729">
    <property type="entry name" value="ETHYLENE-RESPONSIVE TRANSCRIPTION FACTOR RAP2-1-RELATED"/>
    <property type="match status" value="1"/>
</dbReference>
<evidence type="ECO:0000313" key="11">
    <source>
        <dbReference type="Proteomes" id="UP000298416"/>
    </source>
</evidence>
<evidence type="ECO:0000256" key="7">
    <source>
        <dbReference type="ARBA" id="ARBA00024343"/>
    </source>
</evidence>
<comment type="function">
    <text evidence="8">Probably acts as a transcriptional activator. Binds to the GCC-box pathogenesis-related promoter element. May be involved in the regulation of gene expression by stress factors and by components of stress signal transduction pathways.</text>
</comment>
<dbReference type="PROSITE" id="PS51032">
    <property type="entry name" value="AP2_ERF"/>
    <property type="match status" value="1"/>
</dbReference>
<evidence type="ECO:0000256" key="2">
    <source>
        <dbReference type="ARBA" id="ARBA00022745"/>
    </source>
</evidence>
<dbReference type="SUPFAM" id="SSF54171">
    <property type="entry name" value="DNA-binding domain"/>
    <property type="match status" value="1"/>
</dbReference>
<protein>
    <recommendedName>
        <fullName evidence="9">AP2/ERF domain-containing protein</fullName>
    </recommendedName>
</protein>
<evidence type="ECO:0000313" key="10">
    <source>
        <dbReference type="EMBL" id="KAG6390505.1"/>
    </source>
</evidence>
<comment type="caution">
    <text evidence="10">The sequence shown here is derived from an EMBL/GenBank/DDBJ whole genome shotgun (WGS) entry which is preliminary data.</text>
</comment>
<evidence type="ECO:0000256" key="1">
    <source>
        <dbReference type="ARBA" id="ARBA00004123"/>
    </source>
</evidence>
<keyword evidence="6" id="KW-0539">Nucleus</keyword>
<dbReference type="GO" id="GO:0003677">
    <property type="term" value="F:DNA binding"/>
    <property type="evidence" value="ECO:0007669"/>
    <property type="project" value="UniProtKB-KW"/>
</dbReference>
<gene>
    <name evidence="10" type="ORF">SASPL_148241</name>
</gene>
<sequence length="76" mass="8597">MRKWGKWVVEIREPNKRSRIRLGSYSSPVAAARTYDTAVFLLRGPTASTSPTSSPEYGHQDLSTSVWFGLNNLSFY</sequence>
<comment type="similarity">
    <text evidence="7">Belongs to the AP2/ERF transcription factor family. ERF subfamily.</text>
</comment>
<dbReference type="InterPro" id="IPR036955">
    <property type="entry name" value="AP2/ERF_dom_sf"/>
</dbReference>
<dbReference type="SMART" id="SM00380">
    <property type="entry name" value="AP2"/>
    <property type="match status" value="1"/>
</dbReference>
<evidence type="ECO:0000256" key="8">
    <source>
        <dbReference type="ARBA" id="ARBA00037379"/>
    </source>
</evidence>
<dbReference type="PANTHER" id="PTHR31729:SF0">
    <property type="entry name" value="ETHYLENE-RESPONSIVE TRANSCRIPTION FACTOR RAP2-10"/>
    <property type="match status" value="1"/>
</dbReference>
<keyword evidence="2" id="KW-0936">Ethylene signaling pathway</keyword>
<dbReference type="AlphaFoldDB" id="A0A8X8W9D3"/>
<dbReference type="InterPro" id="IPR001471">
    <property type="entry name" value="AP2/ERF_dom"/>
</dbReference>
<reference evidence="10" key="1">
    <citation type="submission" date="2018-01" db="EMBL/GenBank/DDBJ databases">
        <authorList>
            <person name="Mao J.F."/>
        </authorList>
    </citation>
    <scope>NUCLEOTIDE SEQUENCE</scope>
    <source>
        <strain evidence="10">Huo1</strain>
        <tissue evidence="10">Leaf</tissue>
    </source>
</reference>
<feature type="domain" description="AP2/ERF" evidence="9">
    <location>
        <begin position="1"/>
        <end position="55"/>
    </location>
</feature>
<dbReference type="Gene3D" id="3.30.730.10">
    <property type="entry name" value="AP2/ERF domain"/>
    <property type="match status" value="1"/>
</dbReference>
<dbReference type="InterPro" id="IPR016177">
    <property type="entry name" value="DNA-bd_dom_sf"/>
</dbReference>
<evidence type="ECO:0000256" key="6">
    <source>
        <dbReference type="ARBA" id="ARBA00023242"/>
    </source>
</evidence>
<keyword evidence="4" id="KW-0238">DNA-binding</keyword>
<keyword evidence="5" id="KW-0804">Transcription</keyword>
<evidence type="ECO:0000256" key="4">
    <source>
        <dbReference type="ARBA" id="ARBA00023125"/>
    </source>
</evidence>
<accession>A0A8X8W9D3</accession>
<name>A0A8X8W9D3_SALSN</name>
<dbReference type="EMBL" id="PNBA02000019">
    <property type="protein sequence ID" value="KAG6390505.1"/>
    <property type="molecule type" value="Genomic_DNA"/>
</dbReference>